<evidence type="ECO:0000313" key="9">
    <source>
        <dbReference type="Proteomes" id="UP000031838"/>
    </source>
</evidence>
<dbReference type="FunFam" id="3.40.190.10:FF:000050">
    <property type="entry name" value="Sulfonate ABC transporter substrate-binding protein"/>
    <property type="match status" value="1"/>
</dbReference>
<reference evidence="9" key="1">
    <citation type="submission" date="2011-03" db="EMBL/GenBank/DDBJ databases">
        <authorList>
            <person name="Voget S."/>
            <person name="Streit W.R."/>
            <person name="Jaeger K.E."/>
            <person name="Daniel R."/>
        </authorList>
    </citation>
    <scope>NUCLEOTIDE SEQUENCE [LARGE SCALE GENOMIC DNA]</scope>
    <source>
        <strain evidence="9">PG1</strain>
    </source>
</reference>
<keyword evidence="3" id="KW-0732">Signal</keyword>
<protein>
    <recommendedName>
        <fullName evidence="5">Putative aliphatic sulfonates-binding protein</fullName>
    </recommendedName>
</protein>
<evidence type="ECO:0000256" key="3">
    <source>
        <dbReference type="ARBA" id="ARBA00022729"/>
    </source>
</evidence>
<comment type="function">
    <text evidence="4">Part of a binding-protein-dependent transport system for aliphatic sulfonates. Putative binding protein.</text>
</comment>
<sequence>MRRGLPTSTMISTTDEPRAAADGTTRRDWLKAAGAAATLALARPAGLAGLGALAASGSAFAAGDAATLRIGYQKYGNFVVLKARGTLEKRLAPLGVSVRWIEFPGGPQLLEGLAAGAVDVGTVGETPPIFAQAGKVDFVYIGAEPPAPKGEAIVVPHDSPIRGVAGLRGKKVALNRGSNVHYLLVKALQAARLDYRDIEPVYLAPADGRAAFEQHAIDAWVIWDPYLAAVERQTGARTLASGEGLVRNTQYYLASRPFATARPEIVRAVLAEIDATDVWARDHVPEVAAQLSPLVGLDAPTLELALGRATYQVEPVTDATFAYQQQIADAFTALKLIPGRLDVTQARWTAR</sequence>
<name>A0A0B6S3X4_BURPL</name>
<keyword evidence="2" id="KW-0813">Transport</keyword>
<evidence type="ECO:0000256" key="4">
    <source>
        <dbReference type="ARBA" id="ARBA00055538"/>
    </source>
</evidence>
<evidence type="ECO:0000313" key="8">
    <source>
        <dbReference type="EMBL" id="AJK49124.1"/>
    </source>
</evidence>
<dbReference type="HOGENOM" id="CLU_028871_2_0_4"/>
<dbReference type="KEGG" id="bgp:BGL_2c10460"/>
<evidence type="ECO:0000256" key="1">
    <source>
        <dbReference type="ARBA" id="ARBA00010742"/>
    </source>
</evidence>
<dbReference type="Proteomes" id="UP000031838">
    <property type="component" value="Chromosome 2"/>
</dbReference>
<accession>A0A0B6S3X4</accession>
<feature type="compositionally biased region" description="Polar residues" evidence="6">
    <location>
        <begin position="1"/>
        <end position="14"/>
    </location>
</feature>
<organism evidence="8 9">
    <name type="scientific">Burkholderia plantarii</name>
    <dbReference type="NCBI Taxonomy" id="41899"/>
    <lineage>
        <taxon>Bacteria</taxon>
        <taxon>Pseudomonadati</taxon>
        <taxon>Pseudomonadota</taxon>
        <taxon>Betaproteobacteria</taxon>
        <taxon>Burkholderiales</taxon>
        <taxon>Burkholderiaceae</taxon>
        <taxon>Burkholderia</taxon>
    </lineage>
</organism>
<dbReference type="EMBL" id="CP002581">
    <property type="protein sequence ID" value="AJK49124.1"/>
    <property type="molecule type" value="Genomic_DNA"/>
</dbReference>
<dbReference type="AlphaFoldDB" id="A0A0B6S3X4"/>
<dbReference type="Gene3D" id="3.40.190.10">
    <property type="entry name" value="Periplasmic binding protein-like II"/>
    <property type="match status" value="2"/>
</dbReference>
<evidence type="ECO:0000256" key="2">
    <source>
        <dbReference type="ARBA" id="ARBA00022448"/>
    </source>
</evidence>
<dbReference type="CDD" id="cd13557">
    <property type="entry name" value="PBP2_SsuA"/>
    <property type="match status" value="1"/>
</dbReference>
<dbReference type="SUPFAM" id="SSF53850">
    <property type="entry name" value="Periplasmic binding protein-like II"/>
    <property type="match status" value="1"/>
</dbReference>
<dbReference type="InterPro" id="IPR006311">
    <property type="entry name" value="TAT_signal"/>
</dbReference>
<evidence type="ECO:0000256" key="6">
    <source>
        <dbReference type="SAM" id="MobiDB-lite"/>
    </source>
</evidence>
<dbReference type="PROSITE" id="PS51318">
    <property type="entry name" value="TAT"/>
    <property type="match status" value="1"/>
</dbReference>
<evidence type="ECO:0000259" key="7">
    <source>
        <dbReference type="SMART" id="SM00062"/>
    </source>
</evidence>
<dbReference type="InterPro" id="IPR001638">
    <property type="entry name" value="Solute-binding_3/MltF_N"/>
</dbReference>
<feature type="domain" description="Solute-binding protein family 3/N-terminal" evidence="7">
    <location>
        <begin position="67"/>
        <end position="287"/>
    </location>
</feature>
<dbReference type="InterPro" id="IPR010067">
    <property type="entry name" value="ABC_SsuA_sub-bd"/>
</dbReference>
<gene>
    <name evidence="8" type="ORF">BGL_2c10460</name>
</gene>
<dbReference type="GO" id="GO:0016020">
    <property type="term" value="C:membrane"/>
    <property type="evidence" value="ECO:0007669"/>
    <property type="project" value="InterPro"/>
</dbReference>
<dbReference type="Pfam" id="PF13379">
    <property type="entry name" value="NMT1_2"/>
    <property type="match status" value="1"/>
</dbReference>
<dbReference type="NCBIfam" id="TIGR01728">
    <property type="entry name" value="SsuA_fam"/>
    <property type="match status" value="1"/>
</dbReference>
<feature type="region of interest" description="Disordered" evidence="6">
    <location>
        <begin position="1"/>
        <end position="22"/>
    </location>
</feature>
<keyword evidence="9" id="KW-1185">Reference proteome</keyword>
<dbReference type="PANTHER" id="PTHR30024">
    <property type="entry name" value="ALIPHATIC SULFONATES-BINDING PROTEIN-RELATED"/>
    <property type="match status" value="1"/>
</dbReference>
<dbReference type="PANTHER" id="PTHR30024:SF42">
    <property type="entry name" value="ALIPHATIC SULFONATES-BINDING PROTEIN-RELATED"/>
    <property type="match status" value="1"/>
</dbReference>
<dbReference type="GO" id="GO:0042626">
    <property type="term" value="F:ATPase-coupled transmembrane transporter activity"/>
    <property type="evidence" value="ECO:0007669"/>
    <property type="project" value="InterPro"/>
</dbReference>
<reference evidence="8 9" key="2">
    <citation type="journal article" date="2016" name="Appl. Microbiol. Biotechnol.">
        <title>Mutations improving production and secretion of extracellular lipase by Burkholderia glumae PG1.</title>
        <authorList>
            <person name="Knapp A."/>
            <person name="Voget S."/>
            <person name="Gao R."/>
            <person name="Zaburannyi N."/>
            <person name="Krysciak D."/>
            <person name="Breuer M."/>
            <person name="Hauer B."/>
            <person name="Streit W.R."/>
            <person name="Muller R."/>
            <person name="Daniel R."/>
            <person name="Jaeger K.E."/>
        </authorList>
    </citation>
    <scope>NUCLEOTIDE SEQUENCE [LARGE SCALE GENOMIC DNA]</scope>
    <source>
        <strain evidence="8 9">PG1</strain>
    </source>
</reference>
<comment type="similarity">
    <text evidence="1">Belongs to the bacterial solute-binding protein SsuA/TauA family.</text>
</comment>
<dbReference type="SMART" id="SM00062">
    <property type="entry name" value="PBPb"/>
    <property type="match status" value="1"/>
</dbReference>
<evidence type="ECO:0000256" key="5">
    <source>
        <dbReference type="ARBA" id="ARBA00070228"/>
    </source>
</evidence>
<proteinExistence type="inferred from homology"/>